<evidence type="ECO:0000256" key="2">
    <source>
        <dbReference type="ARBA" id="ARBA00022516"/>
    </source>
</evidence>
<dbReference type="AlphaFoldDB" id="A0A9D4SUY0"/>
<feature type="transmembrane region" description="Helical" evidence="10">
    <location>
        <begin position="25"/>
        <end position="46"/>
    </location>
</feature>
<evidence type="ECO:0000256" key="5">
    <source>
        <dbReference type="ARBA" id="ARBA00022832"/>
    </source>
</evidence>
<evidence type="ECO:0000313" key="13">
    <source>
        <dbReference type="Proteomes" id="UP000821837"/>
    </source>
</evidence>
<dbReference type="GO" id="GO:0009922">
    <property type="term" value="F:fatty acid elongase activity"/>
    <property type="evidence" value="ECO:0007669"/>
    <property type="project" value="UniProtKB-EC"/>
</dbReference>
<dbReference type="OMA" id="VHEMEIL"/>
<keyword evidence="4 10" id="KW-0812">Transmembrane</keyword>
<keyword evidence="2 10" id="KW-0444">Lipid biosynthesis</keyword>
<dbReference type="GO" id="GO:0005789">
    <property type="term" value="C:endoplasmic reticulum membrane"/>
    <property type="evidence" value="ECO:0007669"/>
    <property type="project" value="TreeGrafter"/>
</dbReference>
<keyword evidence="7 10" id="KW-0443">Lipid metabolism</keyword>
<dbReference type="OrthoDB" id="434092at2759"/>
<dbReference type="PANTHER" id="PTHR11157">
    <property type="entry name" value="FATTY ACID ACYL TRANSFERASE-RELATED"/>
    <property type="match status" value="1"/>
</dbReference>
<dbReference type="InterPro" id="IPR002076">
    <property type="entry name" value="ELO_fam"/>
</dbReference>
<comment type="caution">
    <text evidence="11">The sequence shown here is derived from an EMBL/GenBank/DDBJ whole genome shotgun (WGS) entry which is preliminary data.</text>
</comment>
<dbReference type="GO" id="GO:0042761">
    <property type="term" value="P:very long-chain fatty acid biosynthetic process"/>
    <property type="evidence" value="ECO:0007669"/>
    <property type="project" value="TreeGrafter"/>
</dbReference>
<keyword evidence="8 10" id="KW-0472">Membrane</keyword>
<feature type="transmembrane region" description="Helical" evidence="10">
    <location>
        <begin position="172"/>
        <end position="195"/>
    </location>
</feature>
<dbReference type="EC" id="2.3.1.199" evidence="10"/>
<dbReference type="GO" id="GO:0034625">
    <property type="term" value="P:fatty acid elongation, monounsaturated fatty acid"/>
    <property type="evidence" value="ECO:0007669"/>
    <property type="project" value="TreeGrafter"/>
</dbReference>
<organism evidence="11 13">
    <name type="scientific">Rhipicephalus sanguineus</name>
    <name type="common">Brown dog tick</name>
    <name type="synonym">Ixodes sanguineus</name>
    <dbReference type="NCBI Taxonomy" id="34632"/>
    <lineage>
        <taxon>Eukaryota</taxon>
        <taxon>Metazoa</taxon>
        <taxon>Ecdysozoa</taxon>
        <taxon>Arthropoda</taxon>
        <taxon>Chelicerata</taxon>
        <taxon>Arachnida</taxon>
        <taxon>Acari</taxon>
        <taxon>Parasitiformes</taxon>
        <taxon>Ixodida</taxon>
        <taxon>Ixodoidea</taxon>
        <taxon>Ixodidae</taxon>
        <taxon>Rhipicephalinae</taxon>
        <taxon>Rhipicephalus</taxon>
        <taxon>Rhipicephalus</taxon>
    </lineage>
</organism>
<gene>
    <name evidence="11" type="ORF">HPB52_018574</name>
    <name evidence="12" type="ORF">HPB52_018693</name>
</gene>
<reference evidence="11" key="1">
    <citation type="journal article" date="2020" name="Cell">
        <title>Large-Scale Comparative Analyses of Tick Genomes Elucidate Their Genetic Diversity and Vector Capacities.</title>
        <authorList>
            <consortium name="Tick Genome and Microbiome Consortium (TIGMIC)"/>
            <person name="Jia N."/>
            <person name="Wang J."/>
            <person name="Shi W."/>
            <person name="Du L."/>
            <person name="Sun Y."/>
            <person name="Zhan W."/>
            <person name="Jiang J.F."/>
            <person name="Wang Q."/>
            <person name="Zhang B."/>
            <person name="Ji P."/>
            <person name="Bell-Sakyi L."/>
            <person name="Cui X.M."/>
            <person name="Yuan T.T."/>
            <person name="Jiang B.G."/>
            <person name="Yang W.F."/>
            <person name="Lam T.T."/>
            <person name="Chang Q.C."/>
            <person name="Ding S.J."/>
            <person name="Wang X.J."/>
            <person name="Zhu J.G."/>
            <person name="Ruan X.D."/>
            <person name="Zhao L."/>
            <person name="Wei J.T."/>
            <person name="Ye R.Z."/>
            <person name="Que T.C."/>
            <person name="Du C.H."/>
            <person name="Zhou Y.H."/>
            <person name="Cheng J.X."/>
            <person name="Dai P.F."/>
            <person name="Guo W.B."/>
            <person name="Han X.H."/>
            <person name="Huang E.J."/>
            <person name="Li L.F."/>
            <person name="Wei W."/>
            <person name="Gao Y.C."/>
            <person name="Liu J.Z."/>
            <person name="Shao H.Z."/>
            <person name="Wang X."/>
            <person name="Wang C.C."/>
            <person name="Yang T.C."/>
            <person name="Huo Q.B."/>
            <person name="Li W."/>
            <person name="Chen H.Y."/>
            <person name="Chen S.E."/>
            <person name="Zhou L.G."/>
            <person name="Ni X.B."/>
            <person name="Tian J.H."/>
            <person name="Sheng Y."/>
            <person name="Liu T."/>
            <person name="Pan Y.S."/>
            <person name="Xia L.Y."/>
            <person name="Li J."/>
            <person name="Zhao F."/>
            <person name="Cao W.C."/>
        </authorList>
    </citation>
    <scope>NUCLEOTIDE SEQUENCE</scope>
    <source>
        <strain evidence="11">Rsan-2018</strain>
    </source>
</reference>
<keyword evidence="3 10" id="KW-0808">Transferase</keyword>
<evidence type="ECO:0000256" key="7">
    <source>
        <dbReference type="ARBA" id="ARBA00023098"/>
    </source>
</evidence>
<keyword evidence="6 10" id="KW-1133">Transmembrane helix</keyword>
<reference evidence="11" key="2">
    <citation type="submission" date="2021-09" db="EMBL/GenBank/DDBJ databases">
        <authorList>
            <person name="Jia N."/>
            <person name="Wang J."/>
            <person name="Shi W."/>
            <person name="Du L."/>
            <person name="Sun Y."/>
            <person name="Zhan W."/>
            <person name="Jiang J."/>
            <person name="Wang Q."/>
            <person name="Zhang B."/>
            <person name="Ji P."/>
            <person name="Sakyi L.B."/>
            <person name="Cui X."/>
            <person name="Yuan T."/>
            <person name="Jiang B."/>
            <person name="Yang W."/>
            <person name="Lam T.T.-Y."/>
            <person name="Chang Q."/>
            <person name="Ding S."/>
            <person name="Wang X."/>
            <person name="Zhu J."/>
            <person name="Ruan X."/>
            <person name="Zhao L."/>
            <person name="Wei J."/>
            <person name="Que T."/>
            <person name="Du C."/>
            <person name="Cheng J."/>
            <person name="Dai P."/>
            <person name="Han X."/>
            <person name="Huang E."/>
            <person name="Gao Y."/>
            <person name="Liu J."/>
            <person name="Shao H."/>
            <person name="Ye R."/>
            <person name="Li L."/>
            <person name="Wei W."/>
            <person name="Wang X."/>
            <person name="Wang C."/>
            <person name="Huo Q."/>
            <person name="Li W."/>
            <person name="Guo W."/>
            <person name="Chen H."/>
            <person name="Chen S."/>
            <person name="Zhou L."/>
            <person name="Zhou L."/>
            <person name="Ni X."/>
            <person name="Tian J."/>
            <person name="Zhou Y."/>
            <person name="Sheng Y."/>
            <person name="Liu T."/>
            <person name="Pan Y."/>
            <person name="Xia L."/>
            <person name="Li J."/>
            <person name="Zhao F."/>
            <person name="Cao W."/>
        </authorList>
    </citation>
    <scope>NUCLEOTIDE SEQUENCE</scope>
    <source>
        <strain evidence="11">Rsan-2018</strain>
        <tissue evidence="11">Larvae</tissue>
    </source>
</reference>
<evidence type="ECO:0000256" key="4">
    <source>
        <dbReference type="ARBA" id="ARBA00022692"/>
    </source>
</evidence>
<proteinExistence type="inferred from homology"/>
<feature type="transmembrane region" description="Helical" evidence="10">
    <location>
        <begin position="144"/>
        <end position="166"/>
    </location>
</feature>
<evidence type="ECO:0000256" key="6">
    <source>
        <dbReference type="ARBA" id="ARBA00022989"/>
    </source>
</evidence>
<keyword evidence="9 10" id="KW-0275">Fatty acid biosynthesis</keyword>
<feature type="transmembrane region" description="Helical" evidence="10">
    <location>
        <begin position="235"/>
        <end position="257"/>
    </location>
</feature>
<dbReference type="Pfam" id="PF01151">
    <property type="entry name" value="ELO"/>
    <property type="match status" value="1"/>
</dbReference>
<comment type="subcellular location">
    <subcellularLocation>
        <location evidence="1">Membrane</location>
        <topology evidence="1">Multi-pass membrane protein</topology>
    </subcellularLocation>
</comment>
<dbReference type="Proteomes" id="UP000821837">
    <property type="component" value="Chromosome 6"/>
</dbReference>
<dbReference type="VEuPathDB" id="VectorBase:RSAN_056814"/>
<dbReference type="PANTHER" id="PTHR11157:SF69">
    <property type="entry name" value="ELONGATION OF VERY LONG CHAIN FATTY ACIDS PROTEIN 7"/>
    <property type="match status" value="1"/>
</dbReference>
<dbReference type="VEuPathDB" id="VectorBase:RSAN_032145"/>
<dbReference type="EMBL" id="JABSTV010001252">
    <property type="protein sequence ID" value="KAH7948104.1"/>
    <property type="molecule type" value="Genomic_DNA"/>
</dbReference>
<dbReference type="EMBL" id="JABSTV010001252">
    <property type="protein sequence ID" value="KAH7948124.1"/>
    <property type="molecule type" value="Genomic_DNA"/>
</dbReference>
<feature type="transmembrane region" description="Helical" evidence="10">
    <location>
        <begin position="118"/>
        <end position="137"/>
    </location>
</feature>
<name>A0A9D4SUY0_RHISA</name>
<evidence type="ECO:0000256" key="8">
    <source>
        <dbReference type="ARBA" id="ARBA00023136"/>
    </source>
</evidence>
<comment type="similarity">
    <text evidence="10">Belongs to the ELO family.</text>
</comment>
<protein>
    <recommendedName>
        <fullName evidence="10">Elongation of very long chain fatty acids protein</fullName>
        <ecNumber evidence="10">2.3.1.199</ecNumber>
    </recommendedName>
    <alternativeName>
        <fullName evidence="10">Very-long-chain 3-oxoacyl-CoA synthase</fullName>
    </alternativeName>
</protein>
<dbReference type="GO" id="GO:0034626">
    <property type="term" value="P:fatty acid elongation, polyunsaturated fatty acid"/>
    <property type="evidence" value="ECO:0007669"/>
    <property type="project" value="TreeGrafter"/>
</dbReference>
<keyword evidence="13" id="KW-1185">Reference proteome</keyword>
<feature type="transmembrane region" description="Helical" evidence="10">
    <location>
        <begin position="67"/>
        <end position="87"/>
    </location>
</feature>
<evidence type="ECO:0000256" key="10">
    <source>
        <dbReference type="RuleBase" id="RU361115"/>
    </source>
</evidence>
<evidence type="ECO:0000256" key="3">
    <source>
        <dbReference type="ARBA" id="ARBA00022679"/>
    </source>
</evidence>
<evidence type="ECO:0000313" key="12">
    <source>
        <dbReference type="EMBL" id="KAH7948124.1"/>
    </source>
</evidence>
<dbReference type="GO" id="GO:0030148">
    <property type="term" value="P:sphingolipid biosynthetic process"/>
    <property type="evidence" value="ECO:0007669"/>
    <property type="project" value="TreeGrafter"/>
</dbReference>
<evidence type="ECO:0000313" key="11">
    <source>
        <dbReference type="EMBL" id="KAH7948104.1"/>
    </source>
</evidence>
<evidence type="ECO:0000256" key="9">
    <source>
        <dbReference type="ARBA" id="ARBA00023160"/>
    </source>
</evidence>
<feature type="transmembrane region" description="Helical" evidence="10">
    <location>
        <begin position="207"/>
        <end position="229"/>
    </location>
</feature>
<accession>A0A9D4SUY0</accession>
<dbReference type="GO" id="GO:0019367">
    <property type="term" value="P:fatty acid elongation, saturated fatty acid"/>
    <property type="evidence" value="ECO:0007669"/>
    <property type="project" value="TreeGrafter"/>
</dbReference>
<evidence type="ECO:0000256" key="1">
    <source>
        <dbReference type="ARBA" id="ARBA00004141"/>
    </source>
</evidence>
<keyword evidence="5 10" id="KW-0276">Fatty acid metabolism</keyword>
<comment type="catalytic activity">
    <reaction evidence="10">
        <text>a very-long-chain acyl-CoA + malonyl-CoA + H(+) = a very-long-chain 3-oxoacyl-CoA + CO2 + CoA</text>
        <dbReference type="Rhea" id="RHEA:32727"/>
        <dbReference type="ChEBI" id="CHEBI:15378"/>
        <dbReference type="ChEBI" id="CHEBI:16526"/>
        <dbReference type="ChEBI" id="CHEBI:57287"/>
        <dbReference type="ChEBI" id="CHEBI:57384"/>
        <dbReference type="ChEBI" id="CHEBI:90725"/>
        <dbReference type="ChEBI" id="CHEBI:90736"/>
        <dbReference type="EC" id="2.3.1.199"/>
    </reaction>
</comment>
<sequence length="277" mass="32182">MARSVTSPLTEVYELFWSHRDPRTAGWGFIADAKFTFPLLIGYVYFAKVAGPRWMKDRKPFDLKWAVLIYNALTVIANAYFAIRFLSLTYVGGNYSLLCQGINYSSPSERDMAILNLGWWYSFVRIGDFMDTVFFVLRKKNSQITFLHVIHHFLVVLSGWFFLNFGGDGQPIFGLCVNAFIHVIMYSYYFLAALGPSMQKYLWWKRYLTELQIVQFVGLMLHMAITLFYDCGYPKFLTMLALPQGCLGLGLFINFYIKSYRAQRKLHVSADKLKKHD</sequence>